<evidence type="ECO:0000313" key="2">
    <source>
        <dbReference type="EMBL" id="ESO04806.1"/>
    </source>
</evidence>
<dbReference type="EMBL" id="KB096457">
    <property type="protein sequence ID" value="ESO04806.1"/>
    <property type="molecule type" value="Genomic_DNA"/>
</dbReference>
<dbReference type="InParanoid" id="T1F5D7"/>
<dbReference type="EMBL" id="AMQM01004234">
    <property type="status" value="NOT_ANNOTATED_CDS"/>
    <property type="molecule type" value="Genomic_DNA"/>
</dbReference>
<reference evidence="4" key="1">
    <citation type="submission" date="2012-12" db="EMBL/GenBank/DDBJ databases">
        <authorList>
            <person name="Hellsten U."/>
            <person name="Grimwood J."/>
            <person name="Chapman J.A."/>
            <person name="Shapiro H."/>
            <person name="Aerts A."/>
            <person name="Otillar R.P."/>
            <person name="Terry A.Y."/>
            <person name="Boore J.L."/>
            <person name="Simakov O."/>
            <person name="Marletaz F."/>
            <person name="Cho S.-J."/>
            <person name="Edsinger-Gonzales E."/>
            <person name="Havlak P."/>
            <person name="Kuo D.-H."/>
            <person name="Larsson T."/>
            <person name="Lv J."/>
            <person name="Arendt D."/>
            <person name="Savage R."/>
            <person name="Osoegawa K."/>
            <person name="de Jong P."/>
            <person name="Lindberg D.R."/>
            <person name="Seaver E.C."/>
            <person name="Weisblat D.A."/>
            <person name="Putnam N.H."/>
            <person name="Grigoriev I.V."/>
            <person name="Rokhsar D.S."/>
        </authorList>
    </citation>
    <scope>NUCLEOTIDE SEQUENCE</scope>
</reference>
<dbReference type="CTD" id="20204036"/>
<proteinExistence type="predicted"/>
<dbReference type="RefSeq" id="XP_009017385.1">
    <property type="nucleotide sequence ID" value="XM_009019137.1"/>
</dbReference>
<keyword evidence="4" id="KW-1185">Reference proteome</keyword>
<feature type="compositionally biased region" description="Low complexity" evidence="1">
    <location>
        <begin position="526"/>
        <end position="540"/>
    </location>
</feature>
<feature type="compositionally biased region" description="Polar residues" evidence="1">
    <location>
        <begin position="112"/>
        <end position="123"/>
    </location>
</feature>
<feature type="compositionally biased region" description="Basic and acidic residues" evidence="1">
    <location>
        <begin position="75"/>
        <end position="85"/>
    </location>
</feature>
<gene>
    <name evidence="3" type="primary">20204036</name>
    <name evidence="2" type="ORF">HELRODRAFT_172481</name>
</gene>
<reference evidence="2 4" key="2">
    <citation type="journal article" date="2013" name="Nature">
        <title>Insights into bilaterian evolution from three spiralian genomes.</title>
        <authorList>
            <person name="Simakov O."/>
            <person name="Marletaz F."/>
            <person name="Cho S.J."/>
            <person name="Edsinger-Gonzales E."/>
            <person name="Havlak P."/>
            <person name="Hellsten U."/>
            <person name="Kuo D.H."/>
            <person name="Larsson T."/>
            <person name="Lv J."/>
            <person name="Arendt D."/>
            <person name="Savage R."/>
            <person name="Osoegawa K."/>
            <person name="de Jong P."/>
            <person name="Grimwood J."/>
            <person name="Chapman J.A."/>
            <person name="Shapiro H."/>
            <person name="Aerts A."/>
            <person name="Otillar R.P."/>
            <person name="Terry A.Y."/>
            <person name="Boore J.L."/>
            <person name="Grigoriev I.V."/>
            <person name="Lindberg D.R."/>
            <person name="Seaver E.C."/>
            <person name="Weisblat D.A."/>
            <person name="Putnam N.H."/>
            <person name="Rokhsar D.S."/>
        </authorList>
    </citation>
    <scope>NUCLEOTIDE SEQUENCE</scope>
</reference>
<accession>T1F5D7</accession>
<dbReference type="KEGG" id="hro:HELRODRAFT_172481"/>
<dbReference type="Proteomes" id="UP000015101">
    <property type="component" value="Unassembled WGS sequence"/>
</dbReference>
<feature type="region of interest" description="Disordered" evidence="1">
    <location>
        <begin position="523"/>
        <end position="562"/>
    </location>
</feature>
<sequence length="562" mass="63186">MKQQEECHVIASENSCTDLHADDRVVGGRLRRSWNHFVRRISGGKDDKQLTGLENLYSPALLLQQRRRFNSISRNDGRVHDDKGNSVDCPDEENDGPSVDRDRVGGMHPDTTHSNLQTCVSDSKISDRGGNTYKHPATVMERSGCMETISGTGQNALRSTAPSDKHVCVNVQHSDHDKLACECFYEDVSINATKGRNGGDDLSLENSCVPNNNLPSRNLHLMKQYFENNRNFGGSSYKIKSKLYRNECRLEILNNNALATKMNNNIAAATGRKSCDDRHNRFTYGKGNNKVDGLMGHYKMSRSRLLSSSNEVSQNIITATTTIAATTSDTCYDSIRDCNCKTSQSHNHHQSVMASVGKKLTHLKRSLSWKQKYHTRESKVDDVTVDAFFDRGRQVQPSICWMGDGDDVDKNKGYNYQNDEEDGWSNDDDAILGSHARGCGDDHPARIFHRNIHSYHRREVSANLTNQFRKACRIEHIPKTKENLFQRIDVPIIGHQNTQHGNEHTAIQGCYSTKKGLITYSYVPPSSSSSSSSSKSFISSQKNDFSKRREAERITNLSVQKT</sequence>
<dbReference type="HOGENOM" id="CLU_485093_0_0_1"/>
<evidence type="ECO:0000313" key="3">
    <source>
        <dbReference type="EnsemblMetazoa" id="HelroP172481"/>
    </source>
</evidence>
<protein>
    <submittedName>
        <fullName evidence="2 3">Uncharacterized protein</fullName>
    </submittedName>
</protein>
<reference evidence="3" key="3">
    <citation type="submission" date="2015-06" db="UniProtKB">
        <authorList>
            <consortium name="EnsemblMetazoa"/>
        </authorList>
    </citation>
    <scope>IDENTIFICATION</scope>
</reference>
<dbReference type="EnsemblMetazoa" id="HelroT172481">
    <property type="protein sequence ID" value="HelroP172481"/>
    <property type="gene ID" value="HelroG172481"/>
</dbReference>
<organism evidence="3 4">
    <name type="scientific">Helobdella robusta</name>
    <name type="common">Californian leech</name>
    <dbReference type="NCBI Taxonomy" id="6412"/>
    <lineage>
        <taxon>Eukaryota</taxon>
        <taxon>Metazoa</taxon>
        <taxon>Spiralia</taxon>
        <taxon>Lophotrochozoa</taxon>
        <taxon>Annelida</taxon>
        <taxon>Clitellata</taxon>
        <taxon>Hirudinea</taxon>
        <taxon>Rhynchobdellida</taxon>
        <taxon>Glossiphoniidae</taxon>
        <taxon>Helobdella</taxon>
    </lineage>
</organism>
<name>T1F5D7_HELRO</name>
<dbReference type="AlphaFoldDB" id="T1F5D7"/>
<evidence type="ECO:0000313" key="4">
    <source>
        <dbReference type="Proteomes" id="UP000015101"/>
    </source>
</evidence>
<evidence type="ECO:0000256" key="1">
    <source>
        <dbReference type="SAM" id="MobiDB-lite"/>
    </source>
</evidence>
<dbReference type="GeneID" id="20204036"/>
<feature type="region of interest" description="Disordered" evidence="1">
    <location>
        <begin position="73"/>
        <end position="135"/>
    </location>
</feature>
<feature type="compositionally biased region" description="Basic and acidic residues" evidence="1">
    <location>
        <begin position="544"/>
        <end position="553"/>
    </location>
</feature>